<comment type="caution">
    <text evidence="1">The sequence shown here is derived from an EMBL/GenBank/DDBJ whole genome shotgun (WGS) entry which is preliminary data.</text>
</comment>
<keyword evidence="2" id="KW-1185">Reference proteome</keyword>
<reference evidence="2" key="1">
    <citation type="journal article" date="2015" name="Nat. Genet.">
        <title>The genome and transcriptome of the zoonotic hookworm Ancylostoma ceylanicum identify infection-specific gene families.</title>
        <authorList>
            <person name="Schwarz E.M."/>
            <person name="Hu Y."/>
            <person name="Antoshechkin I."/>
            <person name="Miller M.M."/>
            <person name="Sternberg P.W."/>
            <person name="Aroian R.V."/>
        </authorList>
    </citation>
    <scope>NUCLEOTIDE SEQUENCE</scope>
    <source>
        <strain evidence="2">HY135</strain>
    </source>
</reference>
<accession>A0A016WQ38</accession>
<evidence type="ECO:0000313" key="1">
    <source>
        <dbReference type="EMBL" id="EYC41387.1"/>
    </source>
</evidence>
<protein>
    <submittedName>
        <fullName evidence="1">Uncharacterized protein</fullName>
    </submittedName>
</protein>
<evidence type="ECO:0000313" key="2">
    <source>
        <dbReference type="Proteomes" id="UP000024635"/>
    </source>
</evidence>
<gene>
    <name evidence="1" type="primary">Acey_s0571.g132</name>
    <name evidence="1" type="ORF">Y032_0571g132</name>
</gene>
<dbReference type="OrthoDB" id="9831996at2759"/>
<organism evidence="1 2">
    <name type="scientific">Ancylostoma ceylanicum</name>
    <dbReference type="NCBI Taxonomy" id="53326"/>
    <lineage>
        <taxon>Eukaryota</taxon>
        <taxon>Metazoa</taxon>
        <taxon>Ecdysozoa</taxon>
        <taxon>Nematoda</taxon>
        <taxon>Chromadorea</taxon>
        <taxon>Rhabditida</taxon>
        <taxon>Rhabditina</taxon>
        <taxon>Rhabditomorpha</taxon>
        <taxon>Strongyloidea</taxon>
        <taxon>Ancylostomatidae</taxon>
        <taxon>Ancylostomatinae</taxon>
        <taxon>Ancylostoma</taxon>
    </lineage>
</organism>
<name>A0A016WQ38_9BILA</name>
<proteinExistence type="predicted"/>
<dbReference type="Proteomes" id="UP000024635">
    <property type="component" value="Unassembled WGS sequence"/>
</dbReference>
<dbReference type="EMBL" id="JARK01000171">
    <property type="protein sequence ID" value="EYC41387.1"/>
    <property type="molecule type" value="Genomic_DNA"/>
</dbReference>
<dbReference type="STRING" id="53326.A0A016WQ38"/>
<sequence length="197" mass="21052">MIGPSSSEPKNNVVADTATLTTLGRAKTSVYQQEYLFSIFKVHGYSIEIVALKRAVGLELRAPAASDLLAGGVLGDGLGALGHGVLGELSGEDQADGGLDFAGGDRRALVVLRESRRLDGDALEHVIHERVHDRHRLRRDAGVGVHLLQHAVDVHRVALLAALSPLLVSGSAGLLALRGLLRSLGRRLWWHDARFTG</sequence>
<dbReference type="AlphaFoldDB" id="A0A016WQ38"/>